<dbReference type="PROSITE" id="PS50048">
    <property type="entry name" value="ZN2_CY6_FUNGAL_2"/>
    <property type="match status" value="1"/>
</dbReference>
<dbReference type="AlphaFoldDB" id="A0AAN7Z9N6"/>
<evidence type="ECO:0000256" key="2">
    <source>
        <dbReference type="ARBA" id="ARBA00023242"/>
    </source>
</evidence>
<dbReference type="InterPro" id="IPR001138">
    <property type="entry name" value="Zn2Cys6_DnaBD"/>
</dbReference>
<dbReference type="PANTHER" id="PTHR46910:SF4">
    <property type="entry name" value="ZN(2)-C6 FUNGAL-TYPE DOMAIN-CONTAINING PROTEIN"/>
    <property type="match status" value="1"/>
</dbReference>
<dbReference type="EMBL" id="JAWHQM010000016">
    <property type="protein sequence ID" value="KAK5630441.1"/>
    <property type="molecule type" value="Genomic_DNA"/>
</dbReference>
<dbReference type="SMART" id="SM00066">
    <property type="entry name" value="GAL4"/>
    <property type="match status" value="1"/>
</dbReference>
<evidence type="ECO:0000256" key="1">
    <source>
        <dbReference type="ARBA" id="ARBA00022723"/>
    </source>
</evidence>
<sequence length="1204" mass="133238">MSDTLAFNYRATSVMKKREERTYSVYRRLVLDFHDSRLIIALTAYLPTITQRPTVKAKHDPLKCWDMIRHSGIFALGTTACCTSPTRRYAVILQGKSRSVGGALDFPPYDTGRGPNRTSRPRVLVGIHDVTTLSDPLLSSTASASSTSMSPNSMMGQILAVLSSNSAHPEFHFVLDLRVNHRAINPEKQRHPPGKLRPVRLPPVLRCHYGFTNHRCGAAMPPGRPPKRPGDADIAVLDSLGNSSSPATKCKLPRLDQRSGRADFSSVVKSKLQSYTRTGQACDRCKVRKIRCDALPEGCSHCINQNLECYVTDRVSGRTERRGYMQELEREKTDMMTHIRDMERKLRENGIGVKPWHSSSFPADALPNGSTKSDGNDTSNSTPTPTPQPQPQPQNDTVTKKELWSQPSAPTWSKDRPAVMSMAANSQNSVGSRPADAHLGVGIDQAPLSSIKGTSLSILGSTIDIGSLDVPDMDEPPASAQGSSLYNKSVQALQQSIMNVNQPLAIKLPPRQDAFNYAEWYFVMIHPFHPVLHKPSFMALLGQHYDNPNFTLSAAEEVMIHMVFAAIYLQYGIRNREQSAEQRAHLNDLSNKHYHYGLSKFFYLITSRTLKGLQALSMLVTHTMRFPKPDSSSILACYAVNLAIEMGYHRVWKKPGEGTNLENELRKRVWWVILSTAVVLNGRMGRPMPIRLEDMDVEFPQLIPDEQLTENGVDTSIPGRCDYDIGVASSRMATLYLEMFADIYCAQKDPKKYLAIVEGLEKQLQSWREHLPEGLRIGDAQAPEKETRMSAIYASVSALEFRLCLRHPSVAATDDPEILAINTRICGEVAKAMLQHARKLYQLKCLDTTWYCNAVYVAAIFSDLVAHWDRRHDITAAEVQSLREDMKTWLTILAETGTLMGELTCYHWKSILLIDLLGSGTRLRDAVCSIIDRTIAWIERDRLQNTANGNLASSLASPDVIKRESHSPSYTNVSINSNSSSHMNNTPERTHDAKEHSIPAGSNNYYTETNPSNSSTYQPLNNYANTTTHASNGIPYDPGNSYMYSQAAGPVTNAAQVQVQAEAQVRAQAQAQVQAHAQAQVHAQAQHSQVHVPNHNPLANFASQASQITPPDVMWRPQSSGGNTWHDWTAAVVDNQDRYSANALMSLGGANNHRPSGSILDGSNEATANSMSVGTMSLSNPTLTSSSAQMQWPLLLFTDGVGGV</sequence>
<feature type="region of interest" description="Disordered" evidence="3">
    <location>
        <begin position="962"/>
        <end position="1016"/>
    </location>
</feature>
<feature type="compositionally biased region" description="Basic and acidic residues" evidence="3">
    <location>
        <begin position="988"/>
        <end position="997"/>
    </location>
</feature>
<keyword evidence="6" id="KW-1185">Reference proteome</keyword>
<name>A0AAN7Z9N6_9PEZI</name>
<dbReference type="InterPro" id="IPR007219">
    <property type="entry name" value="XnlR_reg_dom"/>
</dbReference>
<feature type="region of interest" description="Disordered" evidence="3">
    <location>
        <begin position="352"/>
        <end position="416"/>
    </location>
</feature>
<reference evidence="5 6" key="1">
    <citation type="submission" date="2023-10" db="EMBL/GenBank/DDBJ databases">
        <title>Draft genome sequence of Xylaria bambusicola isolate GMP-LS, the root and basal stem rot pathogen of sugarcane in Indonesia.</title>
        <authorList>
            <person name="Selvaraj P."/>
            <person name="Muralishankar V."/>
            <person name="Muruganantham S."/>
            <person name="Sp S."/>
            <person name="Haryani S."/>
            <person name="Lau K.J.X."/>
            <person name="Naqvi N.I."/>
        </authorList>
    </citation>
    <scope>NUCLEOTIDE SEQUENCE [LARGE SCALE GENOMIC DNA]</scope>
    <source>
        <strain evidence="5">GMP-LS</strain>
    </source>
</reference>
<evidence type="ECO:0000313" key="5">
    <source>
        <dbReference type="EMBL" id="KAK5630441.1"/>
    </source>
</evidence>
<dbReference type="Proteomes" id="UP001305414">
    <property type="component" value="Unassembled WGS sequence"/>
</dbReference>
<dbReference type="PANTHER" id="PTHR46910">
    <property type="entry name" value="TRANSCRIPTION FACTOR PDR1"/>
    <property type="match status" value="1"/>
</dbReference>
<dbReference type="Pfam" id="PF00172">
    <property type="entry name" value="Zn_clus"/>
    <property type="match status" value="1"/>
</dbReference>
<feature type="compositionally biased region" description="Polar residues" evidence="3">
    <location>
        <begin position="1000"/>
        <end position="1016"/>
    </location>
</feature>
<gene>
    <name evidence="5" type="ORF">RRF57_006156</name>
</gene>
<dbReference type="GO" id="GO:0006351">
    <property type="term" value="P:DNA-templated transcription"/>
    <property type="evidence" value="ECO:0007669"/>
    <property type="project" value="InterPro"/>
</dbReference>
<organism evidence="5 6">
    <name type="scientific">Xylaria bambusicola</name>
    <dbReference type="NCBI Taxonomy" id="326684"/>
    <lineage>
        <taxon>Eukaryota</taxon>
        <taxon>Fungi</taxon>
        <taxon>Dikarya</taxon>
        <taxon>Ascomycota</taxon>
        <taxon>Pezizomycotina</taxon>
        <taxon>Sordariomycetes</taxon>
        <taxon>Xylariomycetidae</taxon>
        <taxon>Xylariales</taxon>
        <taxon>Xylariaceae</taxon>
        <taxon>Xylaria</taxon>
    </lineage>
</organism>
<feature type="compositionally biased region" description="Low complexity" evidence="3">
    <location>
        <begin position="972"/>
        <end position="985"/>
    </location>
</feature>
<dbReference type="CDD" id="cd00067">
    <property type="entry name" value="GAL4"/>
    <property type="match status" value="1"/>
</dbReference>
<dbReference type="GO" id="GO:0000981">
    <property type="term" value="F:DNA-binding transcription factor activity, RNA polymerase II-specific"/>
    <property type="evidence" value="ECO:0007669"/>
    <property type="project" value="InterPro"/>
</dbReference>
<dbReference type="GO" id="GO:0008270">
    <property type="term" value="F:zinc ion binding"/>
    <property type="evidence" value="ECO:0007669"/>
    <property type="project" value="InterPro"/>
</dbReference>
<dbReference type="Pfam" id="PF04082">
    <property type="entry name" value="Fungal_trans"/>
    <property type="match status" value="1"/>
</dbReference>
<evidence type="ECO:0000259" key="4">
    <source>
        <dbReference type="PROSITE" id="PS50048"/>
    </source>
</evidence>
<accession>A0AAN7Z9N6</accession>
<keyword evidence="2" id="KW-0539">Nucleus</keyword>
<dbReference type="InterPro" id="IPR036864">
    <property type="entry name" value="Zn2-C6_fun-type_DNA-bd_sf"/>
</dbReference>
<dbReference type="InterPro" id="IPR050987">
    <property type="entry name" value="AtrR-like"/>
</dbReference>
<dbReference type="PROSITE" id="PS00463">
    <property type="entry name" value="ZN2_CY6_FUNGAL_1"/>
    <property type="match status" value="1"/>
</dbReference>
<dbReference type="Gene3D" id="4.10.240.10">
    <property type="entry name" value="Zn(2)-C6 fungal-type DNA-binding domain"/>
    <property type="match status" value="1"/>
</dbReference>
<evidence type="ECO:0000256" key="3">
    <source>
        <dbReference type="SAM" id="MobiDB-lite"/>
    </source>
</evidence>
<dbReference type="CDD" id="cd12148">
    <property type="entry name" value="fungal_TF_MHR"/>
    <property type="match status" value="1"/>
</dbReference>
<keyword evidence="1" id="KW-0479">Metal-binding</keyword>
<feature type="domain" description="Zn(2)-C6 fungal-type" evidence="4">
    <location>
        <begin position="281"/>
        <end position="311"/>
    </location>
</feature>
<evidence type="ECO:0000313" key="6">
    <source>
        <dbReference type="Proteomes" id="UP001305414"/>
    </source>
</evidence>
<protein>
    <recommendedName>
        <fullName evidence="4">Zn(2)-C6 fungal-type domain-containing protein</fullName>
    </recommendedName>
</protein>
<feature type="compositionally biased region" description="Polar residues" evidence="3">
    <location>
        <begin position="368"/>
        <end position="381"/>
    </location>
</feature>
<comment type="caution">
    <text evidence="5">The sequence shown here is derived from an EMBL/GenBank/DDBJ whole genome shotgun (WGS) entry which is preliminary data.</text>
</comment>
<dbReference type="GO" id="GO:0003677">
    <property type="term" value="F:DNA binding"/>
    <property type="evidence" value="ECO:0007669"/>
    <property type="project" value="InterPro"/>
</dbReference>
<dbReference type="SUPFAM" id="SSF57701">
    <property type="entry name" value="Zn2/Cys6 DNA-binding domain"/>
    <property type="match status" value="1"/>
</dbReference>
<proteinExistence type="predicted"/>
<dbReference type="SMART" id="SM00906">
    <property type="entry name" value="Fungal_trans"/>
    <property type="match status" value="1"/>
</dbReference>